<keyword evidence="5" id="KW-0472">Membrane</keyword>
<dbReference type="Pfam" id="PF06835">
    <property type="entry name" value="LptC"/>
    <property type="match status" value="1"/>
</dbReference>
<keyword evidence="4" id="KW-1133">Transmembrane helix</keyword>
<evidence type="ECO:0000313" key="6">
    <source>
        <dbReference type="EMBL" id="QDQ26405.1"/>
    </source>
</evidence>
<dbReference type="GO" id="GO:0030288">
    <property type="term" value="C:outer membrane-bounded periplasmic space"/>
    <property type="evidence" value="ECO:0007669"/>
    <property type="project" value="TreeGrafter"/>
</dbReference>
<dbReference type="NCBIfam" id="TIGR04409">
    <property type="entry name" value="LptC_YrbK"/>
    <property type="match status" value="1"/>
</dbReference>
<dbReference type="GO" id="GO:0017089">
    <property type="term" value="F:glycolipid transfer activity"/>
    <property type="evidence" value="ECO:0007669"/>
    <property type="project" value="TreeGrafter"/>
</dbReference>
<dbReference type="KEGG" id="cari:FNU76_08530"/>
<dbReference type="Gene3D" id="2.60.450.10">
    <property type="entry name" value="Lipopolysaccharide (LPS) transport protein A like domain"/>
    <property type="match status" value="1"/>
</dbReference>
<dbReference type="GO" id="GO:0015221">
    <property type="term" value="F:lipopolysaccharide transmembrane transporter activity"/>
    <property type="evidence" value="ECO:0007669"/>
    <property type="project" value="InterPro"/>
</dbReference>
<gene>
    <name evidence="6" type="primary">lptC</name>
    <name evidence="6" type="ORF">FNU76_08530</name>
</gene>
<evidence type="ECO:0000256" key="4">
    <source>
        <dbReference type="ARBA" id="ARBA00022989"/>
    </source>
</evidence>
<evidence type="ECO:0000256" key="5">
    <source>
        <dbReference type="ARBA" id="ARBA00023136"/>
    </source>
</evidence>
<keyword evidence="2" id="KW-0997">Cell inner membrane</keyword>
<sequence length="191" mass="21162">MLPDRAARAFPLLLLGLLAGLALLLDRATNLPYFTPNPVSRDPDLSISQFEAIGFGQDGKPLYTLAADKMQHYPRDDRSEFTRPRLVRTLPGEPQLNVVAARARMLERGNRIDFDQDVQMTRVATPALPAMTLRTSNLRLDTERGLANSDAPADLSTGGDRINATGFDYDHTTAQLMLRSKVRINYASPKP</sequence>
<keyword evidence="3" id="KW-0812">Transmembrane</keyword>
<keyword evidence="1" id="KW-1003">Cell membrane</keyword>
<dbReference type="PANTHER" id="PTHR37481">
    <property type="entry name" value="LIPOPOLYSACCHARIDE EXPORT SYSTEM PROTEIN LPTC"/>
    <property type="match status" value="1"/>
</dbReference>
<dbReference type="RefSeq" id="WP_144277799.1">
    <property type="nucleotide sequence ID" value="NZ_CP041730.1"/>
</dbReference>
<dbReference type="OrthoDB" id="5298112at2"/>
<dbReference type="GO" id="GO:0005886">
    <property type="term" value="C:plasma membrane"/>
    <property type="evidence" value="ECO:0007669"/>
    <property type="project" value="InterPro"/>
</dbReference>
<proteinExistence type="predicted"/>
<dbReference type="EMBL" id="CP041730">
    <property type="protein sequence ID" value="QDQ26405.1"/>
    <property type="molecule type" value="Genomic_DNA"/>
</dbReference>
<evidence type="ECO:0000256" key="1">
    <source>
        <dbReference type="ARBA" id="ARBA00022475"/>
    </source>
</evidence>
<dbReference type="AlphaFoldDB" id="A0A516SE17"/>
<dbReference type="InterPro" id="IPR052363">
    <property type="entry name" value="LPS_export_LptC"/>
</dbReference>
<dbReference type="PANTHER" id="PTHR37481:SF1">
    <property type="entry name" value="LIPOPOLYSACCHARIDE EXPORT SYSTEM PROTEIN LPTC"/>
    <property type="match status" value="1"/>
</dbReference>
<dbReference type="InterPro" id="IPR010664">
    <property type="entry name" value="LipoPS_assembly_LptC-rel"/>
</dbReference>
<accession>A0A516SE17</accession>
<dbReference type="Proteomes" id="UP000317550">
    <property type="component" value="Chromosome"/>
</dbReference>
<keyword evidence="7" id="KW-1185">Reference proteome</keyword>
<evidence type="ECO:0000256" key="2">
    <source>
        <dbReference type="ARBA" id="ARBA00022519"/>
    </source>
</evidence>
<reference evidence="7" key="1">
    <citation type="submission" date="2019-07" db="EMBL/GenBank/DDBJ databases">
        <title>Chitinimonas sp. nov., isolated from Ny-Alesund, arctica soil.</title>
        <authorList>
            <person name="Xu Q."/>
            <person name="Peng F."/>
        </authorList>
    </citation>
    <scope>NUCLEOTIDE SEQUENCE [LARGE SCALE GENOMIC DNA]</scope>
    <source>
        <strain evidence="7">R3-44</strain>
    </source>
</reference>
<protein>
    <submittedName>
        <fullName evidence="6">LPS export ABC transporter periplasmic protein LptC</fullName>
    </submittedName>
</protein>
<organism evidence="6 7">
    <name type="scientific">Chitinimonas arctica</name>
    <dbReference type="NCBI Taxonomy" id="2594795"/>
    <lineage>
        <taxon>Bacteria</taxon>
        <taxon>Pseudomonadati</taxon>
        <taxon>Pseudomonadota</taxon>
        <taxon>Betaproteobacteria</taxon>
        <taxon>Neisseriales</taxon>
        <taxon>Chitinibacteraceae</taxon>
        <taxon>Chitinimonas</taxon>
    </lineage>
</organism>
<evidence type="ECO:0000313" key="7">
    <source>
        <dbReference type="Proteomes" id="UP000317550"/>
    </source>
</evidence>
<dbReference type="InterPro" id="IPR026265">
    <property type="entry name" value="LptC"/>
</dbReference>
<name>A0A516SE17_9NEIS</name>
<evidence type="ECO:0000256" key="3">
    <source>
        <dbReference type="ARBA" id="ARBA00022692"/>
    </source>
</evidence>